<feature type="binding site" evidence="7">
    <location>
        <position position="118"/>
    </location>
    <ligand>
        <name>Fe cation</name>
        <dbReference type="ChEBI" id="CHEBI:24875"/>
    </ligand>
</feature>
<dbReference type="PANTHER" id="PTHR11735:SF6">
    <property type="entry name" value="TRNA N6-ADENOSINE THREONYLCARBAMOYLTRANSFERASE, MITOCHONDRIAL"/>
    <property type="match status" value="1"/>
</dbReference>
<dbReference type="EC" id="2.3.1.234" evidence="7"/>
<sequence length="350" mass="36030">MRDEPLVLGIETSCDETGIGVVRGTTLLADAVASSVEEHVRFGGVVPEVASRAHLEAMVPTIRRACADAGIALSDVDAFAVTAGPGLAGALLVGVAAAKALALSLDKPIYGINHLAAHVCVDQLQHGLLPEPTMALLVSGGHSSLLLVPDVTSDVQPLGATIDDAAGEAFDKVARVLGLPFPGGPHIDRAAADGSVVIDFPRGLTSGRDMQRHRFDFSFSGLKTAVARWVEAREASGEPVPVADVAASFQEAVVDVLTRKALLACAENGVEHLVLGGGVAANSRLRVLAQERCDAAGVTLRVPRPALCTDNGAMVAALGSEMVRRGRSPGRFDLPADSSMPVTQVSTAPA</sequence>
<dbReference type="Pfam" id="PF00814">
    <property type="entry name" value="TsaD"/>
    <property type="match status" value="1"/>
</dbReference>
<dbReference type="InterPro" id="IPR017860">
    <property type="entry name" value="Peptidase_M22_CS"/>
</dbReference>
<dbReference type="RefSeq" id="WP_386768155.1">
    <property type="nucleotide sequence ID" value="NZ_JBHSTI010000008.1"/>
</dbReference>
<comment type="caution">
    <text evidence="10">The sequence shown here is derived from an EMBL/GenBank/DDBJ whole genome shotgun (WGS) entry which is preliminary data.</text>
</comment>
<feature type="binding site" evidence="7">
    <location>
        <position position="114"/>
    </location>
    <ligand>
        <name>Fe cation</name>
        <dbReference type="ChEBI" id="CHEBI:24875"/>
    </ligand>
</feature>
<keyword evidence="4 7" id="KW-0408">Iron</keyword>
<evidence type="ECO:0000256" key="7">
    <source>
        <dbReference type="HAMAP-Rule" id="MF_01445"/>
    </source>
</evidence>
<feature type="domain" description="Gcp-like" evidence="9">
    <location>
        <begin position="27"/>
        <end position="316"/>
    </location>
</feature>
<evidence type="ECO:0000256" key="2">
    <source>
        <dbReference type="ARBA" id="ARBA00022694"/>
    </source>
</evidence>
<dbReference type="GO" id="GO:0061711">
    <property type="term" value="F:tRNA N(6)-L-threonylcarbamoyladenine synthase activity"/>
    <property type="evidence" value="ECO:0007669"/>
    <property type="project" value="UniProtKB-EC"/>
</dbReference>
<dbReference type="PANTHER" id="PTHR11735">
    <property type="entry name" value="TRNA N6-ADENOSINE THREONYLCARBAMOYLTRANSFERASE"/>
    <property type="match status" value="1"/>
</dbReference>
<feature type="region of interest" description="Disordered" evidence="8">
    <location>
        <begin position="328"/>
        <end position="350"/>
    </location>
</feature>
<evidence type="ECO:0000313" key="10">
    <source>
        <dbReference type="EMBL" id="MFC6237224.1"/>
    </source>
</evidence>
<dbReference type="EMBL" id="JBHSTI010000008">
    <property type="protein sequence ID" value="MFC6237224.1"/>
    <property type="molecule type" value="Genomic_DNA"/>
</dbReference>
<feature type="binding site" evidence="7">
    <location>
        <position position="184"/>
    </location>
    <ligand>
        <name>substrate</name>
    </ligand>
</feature>
<evidence type="ECO:0000256" key="6">
    <source>
        <dbReference type="ARBA" id="ARBA00048117"/>
    </source>
</evidence>
<keyword evidence="2 7" id="KW-0819">tRNA processing</keyword>
<feature type="compositionally biased region" description="Polar residues" evidence="8">
    <location>
        <begin position="340"/>
        <end position="350"/>
    </location>
</feature>
<gene>
    <name evidence="7 10" type="primary">tsaD</name>
    <name evidence="10" type="ORF">ACFQGU_05015</name>
</gene>
<dbReference type="InterPro" id="IPR000905">
    <property type="entry name" value="Gcp-like_dom"/>
</dbReference>
<evidence type="ECO:0000256" key="3">
    <source>
        <dbReference type="ARBA" id="ARBA00022723"/>
    </source>
</evidence>
<dbReference type="NCBIfam" id="TIGR03723">
    <property type="entry name" value="T6A_TsaD_YgjD"/>
    <property type="match status" value="1"/>
</dbReference>
<dbReference type="HAMAP" id="MF_01445">
    <property type="entry name" value="TsaD"/>
    <property type="match status" value="1"/>
</dbReference>
<dbReference type="NCBIfam" id="TIGR00329">
    <property type="entry name" value="gcp_kae1"/>
    <property type="match status" value="1"/>
</dbReference>
<evidence type="ECO:0000256" key="8">
    <source>
        <dbReference type="SAM" id="MobiDB-lite"/>
    </source>
</evidence>
<organism evidence="10 11">
    <name type="scientific">Longivirga aurantiaca</name>
    <dbReference type="NCBI Taxonomy" id="1837743"/>
    <lineage>
        <taxon>Bacteria</taxon>
        <taxon>Bacillati</taxon>
        <taxon>Actinomycetota</taxon>
        <taxon>Actinomycetes</taxon>
        <taxon>Sporichthyales</taxon>
        <taxon>Sporichthyaceae</taxon>
        <taxon>Longivirga</taxon>
    </lineage>
</organism>
<evidence type="ECO:0000256" key="4">
    <source>
        <dbReference type="ARBA" id="ARBA00023004"/>
    </source>
</evidence>
<reference evidence="11" key="1">
    <citation type="journal article" date="2019" name="Int. J. Syst. Evol. Microbiol.">
        <title>The Global Catalogue of Microorganisms (GCM) 10K type strain sequencing project: providing services to taxonomists for standard genome sequencing and annotation.</title>
        <authorList>
            <consortium name="The Broad Institute Genomics Platform"/>
            <consortium name="The Broad Institute Genome Sequencing Center for Infectious Disease"/>
            <person name="Wu L."/>
            <person name="Ma J."/>
        </authorList>
    </citation>
    <scope>NUCLEOTIDE SEQUENCE [LARGE SCALE GENOMIC DNA]</scope>
    <source>
        <strain evidence="11">CGMCC 4.7317</strain>
    </source>
</reference>
<dbReference type="Proteomes" id="UP001596138">
    <property type="component" value="Unassembled WGS sequence"/>
</dbReference>
<keyword evidence="11" id="KW-1185">Reference proteome</keyword>
<protein>
    <recommendedName>
        <fullName evidence="7">tRNA N6-adenosine threonylcarbamoyltransferase</fullName>
        <ecNumber evidence="7">2.3.1.234</ecNumber>
    </recommendedName>
    <alternativeName>
        <fullName evidence="7">N6-L-threonylcarbamoyladenine synthase</fullName>
        <shortName evidence="7">t(6)A synthase</shortName>
    </alternativeName>
    <alternativeName>
        <fullName evidence="7">t(6)A37 threonylcarbamoyladenosine biosynthesis protein TsaD</fullName>
    </alternativeName>
    <alternativeName>
        <fullName evidence="7">tRNA threonylcarbamoyladenosine biosynthesis protein TsaD</fullName>
    </alternativeName>
</protein>
<keyword evidence="1 7" id="KW-0808">Transferase</keyword>
<dbReference type="PRINTS" id="PR00789">
    <property type="entry name" value="OSIALOPTASE"/>
</dbReference>
<proteinExistence type="inferred from homology"/>
<evidence type="ECO:0000256" key="1">
    <source>
        <dbReference type="ARBA" id="ARBA00022679"/>
    </source>
</evidence>
<keyword evidence="3 7" id="KW-0479">Metal-binding</keyword>
<evidence type="ECO:0000259" key="9">
    <source>
        <dbReference type="Pfam" id="PF00814"/>
    </source>
</evidence>
<evidence type="ECO:0000313" key="11">
    <source>
        <dbReference type="Proteomes" id="UP001596138"/>
    </source>
</evidence>
<keyword evidence="7" id="KW-0963">Cytoplasm</keyword>
<name>A0ABW1SY88_9ACTN</name>
<comment type="cofactor">
    <cofactor evidence="7">
        <name>Fe(2+)</name>
        <dbReference type="ChEBI" id="CHEBI:29033"/>
    </cofactor>
    <text evidence="7">Binds 1 Fe(2+) ion per subunit.</text>
</comment>
<feature type="binding site" evidence="7">
    <location>
        <position position="188"/>
    </location>
    <ligand>
        <name>substrate</name>
    </ligand>
</feature>
<feature type="binding site" evidence="7">
    <location>
        <position position="282"/>
    </location>
    <ligand>
        <name>substrate</name>
    </ligand>
</feature>
<dbReference type="InterPro" id="IPR043129">
    <property type="entry name" value="ATPase_NBD"/>
</dbReference>
<feature type="binding site" evidence="7">
    <location>
        <position position="171"/>
    </location>
    <ligand>
        <name>substrate</name>
    </ligand>
</feature>
<dbReference type="CDD" id="cd24133">
    <property type="entry name" value="ASKHA_NBD_TsaD_bac"/>
    <property type="match status" value="1"/>
</dbReference>
<dbReference type="InterPro" id="IPR022450">
    <property type="entry name" value="TsaD"/>
</dbReference>
<dbReference type="SUPFAM" id="SSF53067">
    <property type="entry name" value="Actin-like ATPase domain"/>
    <property type="match status" value="1"/>
</dbReference>
<comment type="catalytic activity">
    <reaction evidence="6 7">
        <text>L-threonylcarbamoyladenylate + adenosine(37) in tRNA = N(6)-L-threonylcarbamoyladenosine(37) in tRNA + AMP + H(+)</text>
        <dbReference type="Rhea" id="RHEA:37059"/>
        <dbReference type="Rhea" id="RHEA-COMP:10162"/>
        <dbReference type="Rhea" id="RHEA-COMP:10163"/>
        <dbReference type="ChEBI" id="CHEBI:15378"/>
        <dbReference type="ChEBI" id="CHEBI:73682"/>
        <dbReference type="ChEBI" id="CHEBI:74411"/>
        <dbReference type="ChEBI" id="CHEBI:74418"/>
        <dbReference type="ChEBI" id="CHEBI:456215"/>
        <dbReference type="EC" id="2.3.1.234"/>
    </reaction>
</comment>
<comment type="subcellular location">
    <subcellularLocation>
        <location evidence="7">Cytoplasm</location>
    </subcellularLocation>
</comment>
<dbReference type="InterPro" id="IPR017861">
    <property type="entry name" value="KAE1/TsaD"/>
</dbReference>
<evidence type="ECO:0000256" key="5">
    <source>
        <dbReference type="ARBA" id="ARBA00023315"/>
    </source>
</evidence>
<comment type="function">
    <text evidence="7">Required for the formation of a threonylcarbamoyl group on adenosine at position 37 (t(6)A37) in tRNAs that read codons beginning with adenine. Is involved in the transfer of the threonylcarbamoyl moiety of threonylcarbamoyl-AMP (TC-AMP) to the N6 group of A37, together with TsaE and TsaB. TsaD likely plays a direct catalytic role in this reaction.</text>
</comment>
<feature type="binding site" evidence="7">
    <location>
        <position position="310"/>
    </location>
    <ligand>
        <name>Fe cation</name>
        <dbReference type="ChEBI" id="CHEBI:24875"/>
    </ligand>
</feature>
<comment type="similarity">
    <text evidence="7">Belongs to the KAE1 / TsaD family.</text>
</comment>
<accession>A0ABW1SY88</accession>
<dbReference type="Gene3D" id="3.30.420.40">
    <property type="match status" value="2"/>
</dbReference>
<keyword evidence="5 7" id="KW-0012">Acyltransferase</keyword>
<dbReference type="PROSITE" id="PS01016">
    <property type="entry name" value="GLYCOPROTEASE"/>
    <property type="match status" value="1"/>
</dbReference>
<feature type="binding site" evidence="7">
    <location>
        <begin position="137"/>
        <end position="141"/>
    </location>
    <ligand>
        <name>substrate</name>
    </ligand>
</feature>